<evidence type="ECO:0000256" key="10">
    <source>
        <dbReference type="SAM" id="MobiDB-lite"/>
    </source>
</evidence>
<evidence type="ECO:0000256" key="8">
    <source>
        <dbReference type="ARBA" id="ARBA00023136"/>
    </source>
</evidence>
<feature type="compositionally biased region" description="Polar residues" evidence="10">
    <location>
        <begin position="97"/>
        <end position="117"/>
    </location>
</feature>
<keyword evidence="5 9" id="KW-0999">Mitochondrion inner membrane</keyword>
<evidence type="ECO:0000256" key="3">
    <source>
        <dbReference type="ARBA" id="ARBA00006792"/>
    </source>
</evidence>
<dbReference type="Proteomes" id="UP001642483">
    <property type="component" value="Unassembled WGS sequence"/>
</dbReference>
<evidence type="ECO:0000256" key="6">
    <source>
        <dbReference type="ARBA" id="ARBA00022989"/>
    </source>
</evidence>
<accession>A0ABP0GFM0</accession>
<evidence type="ECO:0000313" key="11">
    <source>
        <dbReference type="EMBL" id="CAK8690575.1"/>
    </source>
</evidence>
<comment type="caution">
    <text evidence="11">The sequence shown here is derived from an EMBL/GenBank/DDBJ whole genome shotgun (WGS) entry which is preliminary data.</text>
</comment>
<evidence type="ECO:0000313" key="12">
    <source>
        <dbReference type="Proteomes" id="UP001642483"/>
    </source>
</evidence>
<feature type="region of interest" description="Disordered" evidence="10">
    <location>
        <begin position="89"/>
        <end position="117"/>
    </location>
</feature>
<dbReference type="Pfam" id="PF04418">
    <property type="entry name" value="DUF543"/>
    <property type="match status" value="1"/>
</dbReference>
<evidence type="ECO:0000256" key="2">
    <source>
        <dbReference type="ARBA" id="ARBA00004434"/>
    </source>
</evidence>
<protein>
    <recommendedName>
        <fullName evidence="9">MICOS complex subunit MIC10</fullName>
    </recommendedName>
</protein>
<feature type="transmembrane region" description="Helical" evidence="9">
    <location>
        <begin position="18"/>
        <end position="36"/>
    </location>
</feature>
<keyword evidence="4 9" id="KW-0812">Transmembrane</keyword>
<evidence type="ECO:0000256" key="4">
    <source>
        <dbReference type="ARBA" id="ARBA00022692"/>
    </source>
</evidence>
<dbReference type="PANTHER" id="PTHR21304">
    <property type="entry name" value="MICOS COMPLEX SUBUNIT MIC10"/>
    <property type="match status" value="1"/>
</dbReference>
<keyword evidence="7 9" id="KW-0496">Mitochondrion</keyword>
<proteinExistence type="inferred from homology"/>
<dbReference type="EMBL" id="CAWYQH010000119">
    <property type="protein sequence ID" value="CAK8690575.1"/>
    <property type="molecule type" value="Genomic_DNA"/>
</dbReference>
<comment type="subunit">
    <text evidence="9">Component of the mitochondrial contact site and cristae organizing system (MICOS) complex.</text>
</comment>
<evidence type="ECO:0000256" key="5">
    <source>
        <dbReference type="ARBA" id="ARBA00022792"/>
    </source>
</evidence>
<comment type="function">
    <text evidence="1 9">Component of the MICOS complex, a large protein complex of the mitochondrial inner membrane that plays crucial roles in the maintenance of crista junctions, inner membrane architecture, and formation of contact sites to the outer membrane.</text>
</comment>
<name>A0ABP0GFM0_CLALP</name>
<evidence type="ECO:0000256" key="7">
    <source>
        <dbReference type="ARBA" id="ARBA00023128"/>
    </source>
</evidence>
<keyword evidence="8 9" id="KW-0472">Membrane</keyword>
<keyword evidence="12" id="KW-1185">Reference proteome</keyword>
<dbReference type="InterPro" id="IPR007512">
    <property type="entry name" value="Mic10"/>
</dbReference>
<comment type="similarity">
    <text evidence="3 9">Belongs to the MICOS complex subunit Mic10 family.</text>
</comment>
<sequence length="117" mass="12559">MSDENFYGKNVDKCLTDLAVKVGAGVAVGGVFSILFKRRVWPITMGAGIGIGMAYTTCENRFRQHYAHKIISSTSQLYRPDFAEDNASGVLVESAEPATSQSASGTDTSNSQKETNS</sequence>
<reference evidence="11 12" key="1">
    <citation type="submission" date="2024-02" db="EMBL/GenBank/DDBJ databases">
        <authorList>
            <person name="Daric V."/>
            <person name="Darras S."/>
        </authorList>
    </citation>
    <scope>NUCLEOTIDE SEQUENCE [LARGE SCALE GENOMIC DNA]</scope>
</reference>
<keyword evidence="6 9" id="KW-1133">Transmembrane helix</keyword>
<gene>
    <name evidence="11" type="ORF">CVLEPA_LOCUS23177</name>
</gene>
<dbReference type="PANTHER" id="PTHR21304:SF0">
    <property type="entry name" value="MICOS COMPLEX SUBUNIT MIC10"/>
    <property type="match status" value="1"/>
</dbReference>
<organism evidence="11 12">
    <name type="scientific">Clavelina lepadiformis</name>
    <name type="common">Light-bulb sea squirt</name>
    <name type="synonym">Ascidia lepadiformis</name>
    <dbReference type="NCBI Taxonomy" id="159417"/>
    <lineage>
        <taxon>Eukaryota</taxon>
        <taxon>Metazoa</taxon>
        <taxon>Chordata</taxon>
        <taxon>Tunicata</taxon>
        <taxon>Ascidiacea</taxon>
        <taxon>Aplousobranchia</taxon>
        <taxon>Clavelinidae</taxon>
        <taxon>Clavelina</taxon>
    </lineage>
</organism>
<evidence type="ECO:0000256" key="9">
    <source>
        <dbReference type="RuleBase" id="RU363011"/>
    </source>
</evidence>
<evidence type="ECO:0000256" key="1">
    <source>
        <dbReference type="ARBA" id="ARBA00002689"/>
    </source>
</evidence>
<comment type="subcellular location">
    <subcellularLocation>
        <location evidence="2 9">Mitochondrion inner membrane</location>
        <topology evidence="2 9">Single-pass membrane protein</topology>
    </subcellularLocation>
</comment>